<feature type="region of interest" description="Disordered" evidence="1">
    <location>
        <begin position="1"/>
        <end position="60"/>
    </location>
</feature>
<evidence type="ECO:0000313" key="2">
    <source>
        <dbReference type="EMBL" id="CAA9539061.1"/>
    </source>
</evidence>
<dbReference type="AlphaFoldDB" id="A0A6J4U327"/>
<protein>
    <submittedName>
        <fullName evidence="2">Butyryl-CoA dehydrogenase</fullName>
        <ecNumber evidence="2">1.3.99.2</ecNumber>
    </submittedName>
</protein>
<proteinExistence type="predicted"/>
<keyword evidence="2" id="KW-0560">Oxidoreductase</keyword>
<sequence length="60" mass="7228">AQDRPPRRPRRRGSRPDPRRLRLHRGIPRLPLLPRRQDPHHRRRHRRSPADGHRTSTGSL</sequence>
<reference evidence="2" key="1">
    <citation type="submission" date="2020-02" db="EMBL/GenBank/DDBJ databases">
        <authorList>
            <person name="Meier V. D."/>
        </authorList>
    </citation>
    <scope>NUCLEOTIDE SEQUENCE</scope>
    <source>
        <strain evidence="2">AVDCRST_MAG30</strain>
    </source>
</reference>
<gene>
    <name evidence="2" type="ORF">AVDCRST_MAG30-4542</name>
</gene>
<dbReference type="EC" id="1.3.99.2" evidence="2"/>
<feature type="compositionally biased region" description="Basic residues" evidence="1">
    <location>
        <begin position="38"/>
        <end position="47"/>
    </location>
</feature>
<accession>A0A6J4U327</accession>
<dbReference type="EMBL" id="CADCVS010000593">
    <property type="protein sequence ID" value="CAA9539061.1"/>
    <property type="molecule type" value="Genomic_DNA"/>
</dbReference>
<feature type="non-terminal residue" evidence="2">
    <location>
        <position position="60"/>
    </location>
</feature>
<feature type="non-terminal residue" evidence="2">
    <location>
        <position position="1"/>
    </location>
</feature>
<evidence type="ECO:0000256" key="1">
    <source>
        <dbReference type="SAM" id="MobiDB-lite"/>
    </source>
</evidence>
<organism evidence="2">
    <name type="scientific">uncultured Solirubrobacteraceae bacterium</name>
    <dbReference type="NCBI Taxonomy" id="1162706"/>
    <lineage>
        <taxon>Bacteria</taxon>
        <taxon>Bacillati</taxon>
        <taxon>Actinomycetota</taxon>
        <taxon>Thermoleophilia</taxon>
        <taxon>Solirubrobacterales</taxon>
        <taxon>Solirubrobacteraceae</taxon>
        <taxon>environmental samples</taxon>
    </lineage>
</organism>
<dbReference type="GO" id="GO:0016491">
    <property type="term" value="F:oxidoreductase activity"/>
    <property type="evidence" value="ECO:0007669"/>
    <property type="project" value="UniProtKB-KW"/>
</dbReference>
<name>A0A6J4U327_9ACTN</name>